<dbReference type="OrthoDB" id="341220at2"/>
<keyword evidence="1" id="KW-1133">Transmembrane helix</keyword>
<keyword evidence="1" id="KW-0812">Transmembrane</keyword>
<dbReference type="InterPro" id="IPR007844">
    <property type="entry name" value="AsmA"/>
</dbReference>
<feature type="domain" description="AsmA" evidence="2">
    <location>
        <begin position="391"/>
        <end position="557"/>
    </location>
</feature>
<name>A0A2P2E2B4_9LEPT</name>
<organism evidence="3 4">
    <name type="scientific">Leptospira ryugenii</name>
    <dbReference type="NCBI Taxonomy" id="1917863"/>
    <lineage>
        <taxon>Bacteria</taxon>
        <taxon>Pseudomonadati</taxon>
        <taxon>Spirochaetota</taxon>
        <taxon>Spirochaetia</taxon>
        <taxon>Leptospirales</taxon>
        <taxon>Leptospiraceae</taxon>
        <taxon>Leptospira</taxon>
    </lineage>
</organism>
<dbReference type="GO" id="GO:0005886">
    <property type="term" value="C:plasma membrane"/>
    <property type="evidence" value="ECO:0007669"/>
    <property type="project" value="TreeGrafter"/>
</dbReference>
<sequence length="693" mass="78579">MRRSFRETLKSYIGKAFLGSIVIFSTSSFFLLYPLVSDPDYYKNLILEQVQSKTGFVFDYNDFEPRVFPYPGIALSQVKVSKEKETFITLEELTIHVYFGVFIGKKLEIRDVILSSGSINLQREKDESFPQFTSKLTKETVSANTIQNAEETDEDLLFGSVFKDFPRIFKLRNVRIQFTDKLYDRKLIFYNYETNIDLDETESQIGLYYYGKLNEQPFQINLLAQFLGGKLTFDDLRFEGNVHFDDFSGVNLYDISVIFPYLDLQYAKLDAIVPIYKRDTHTVSADFQGAHLTNLARKGYRPFGDAFINVLISYDDLTTKLSFERIFLEWKGRAKIFGSGFVTFDKPPLSPTIQFEGRSEYIDADTVINVIRLFLDPDLEKSILTRDMPDTAYKDRMNVNLHFNLSRANLRGVFADHLNFHLQYQKSQMSIKKLHLDLYGGVLDAKGSFVWGSQPHLDLTGTAEKISLEKLLSHQFGNAPINGTLESNFQLNALGDSEEEIIRSLKIDGKFEANDGELLSYTNILKPISSIGSLISLKKIDFTRSTPYKKITMNLKYSDRKFQFDNFLLQADGLSGKGAGSIDLDKKIDMKFTIALPGITGRVLKLPIIYKGTYAVNSPYIDPIWLGSIYAGTILLAGPAGATVGGIAGSALSEYVDKAVSNVTETVQNGWNQFRSSISGFFNEPKNTENEKR</sequence>
<dbReference type="Proteomes" id="UP000245133">
    <property type="component" value="Unassembled WGS sequence"/>
</dbReference>
<dbReference type="Pfam" id="PF05170">
    <property type="entry name" value="AsmA"/>
    <property type="match status" value="1"/>
</dbReference>
<protein>
    <submittedName>
        <fullName evidence="3">AsmA-like C-terminal domain protein</fullName>
    </submittedName>
</protein>
<dbReference type="EMBL" id="BFBB01000008">
    <property type="protein sequence ID" value="GBF51043.1"/>
    <property type="molecule type" value="Genomic_DNA"/>
</dbReference>
<dbReference type="GO" id="GO:0090313">
    <property type="term" value="P:regulation of protein targeting to membrane"/>
    <property type="evidence" value="ECO:0007669"/>
    <property type="project" value="TreeGrafter"/>
</dbReference>
<accession>A0A2P2E2B4</accession>
<keyword evidence="1" id="KW-0472">Membrane</keyword>
<reference evidence="3 4" key="1">
    <citation type="submission" date="2018-02" db="EMBL/GenBank/DDBJ databases">
        <title>Novel Leptospira species isolated from soil and water in Japan.</title>
        <authorList>
            <person name="Nakao R."/>
            <person name="Masuzawa T."/>
        </authorList>
    </citation>
    <scope>NUCLEOTIDE SEQUENCE [LARGE SCALE GENOMIC DNA]</scope>
    <source>
        <strain evidence="3 4">YH101</strain>
    </source>
</reference>
<dbReference type="PANTHER" id="PTHR30441">
    <property type="entry name" value="DUF748 DOMAIN-CONTAINING PROTEIN"/>
    <property type="match status" value="1"/>
</dbReference>
<evidence type="ECO:0000313" key="4">
    <source>
        <dbReference type="Proteomes" id="UP000245133"/>
    </source>
</evidence>
<dbReference type="RefSeq" id="WP_108977339.1">
    <property type="nucleotide sequence ID" value="NZ_BFBB01000008.1"/>
</dbReference>
<proteinExistence type="predicted"/>
<evidence type="ECO:0000259" key="2">
    <source>
        <dbReference type="Pfam" id="PF05170"/>
    </source>
</evidence>
<feature type="transmembrane region" description="Helical" evidence="1">
    <location>
        <begin position="12"/>
        <end position="36"/>
    </location>
</feature>
<dbReference type="InterPro" id="IPR052894">
    <property type="entry name" value="AsmA-related"/>
</dbReference>
<evidence type="ECO:0000256" key="1">
    <source>
        <dbReference type="SAM" id="Phobius"/>
    </source>
</evidence>
<dbReference type="AlphaFoldDB" id="A0A2P2E2B4"/>
<evidence type="ECO:0000313" key="3">
    <source>
        <dbReference type="EMBL" id="GBF51043.1"/>
    </source>
</evidence>
<keyword evidence="4" id="KW-1185">Reference proteome</keyword>
<dbReference type="PANTHER" id="PTHR30441:SF8">
    <property type="entry name" value="DUF748 DOMAIN-CONTAINING PROTEIN"/>
    <property type="match status" value="1"/>
</dbReference>
<gene>
    <name evidence="3" type="ORF">LPTSP4_25740</name>
</gene>
<comment type="caution">
    <text evidence="3">The sequence shown here is derived from an EMBL/GenBank/DDBJ whole genome shotgun (WGS) entry which is preliminary data.</text>
</comment>